<reference evidence="2 3" key="1">
    <citation type="journal article" date="2018" name="Nat. Biotechnol.">
        <title>A standardized bacterial taxonomy based on genome phylogeny substantially revises the tree of life.</title>
        <authorList>
            <person name="Parks D.H."/>
            <person name="Chuvochina M."/>
            <person name="Waite D.W."/>
            <person name="Rinke C."/>
            <person name="Skarshewski A."/>
            <person name="Chaumeil P.A."/>
            <person name="Hugenholtz P."/>
        </authorList>
    </citation>
    <scope>NUCLEOTIDE SEQUENCE [LARGE SCALE GENOMIC DNA]</scope>
    <source>
        <strain evidence="2">UBA11482</strain>
    </source>
</reference>
<evidence type="ECO:0000313" key="2">
    <source>
        <dbReference type="EMBL" id="HBJ09842.1"/>
    </source>
</evidence>
<dbReference type="SUPFAM" id="SSF69593">
    <property type="entry name" value="Glycerol-3-phosphate (1)-acyltransferase"/>
    <property type="match status" value="1"/>
</dbReference>
<dbReference type="EMBL" id="DNWC01000162">
    <property type="protein sequence ID" value="HBJ09842.1"/>
    <property type="molecule type" value="Genomic_DNA"/>
</dbReference>
<dbReference type="PANTHER" id="PTHR30068">
    <property type="entry name" value="URONATE ISOMERASE"/>
    <property type="match status" value="1"/>
</dbReference>
<dbReference type="Proteomes" id="UP000262954">
    <property type="component" value="Unassembled WGS sequence"/>
</dbReference>
<dbReference type="Pfam" id="PF01553">
    <property type="entry name" value="Acyltransferase"/>
    <property type="match status" value="1"/>
</dbReference>
<comment type="caution">
    <text evidence="2">The sequence shown here is derived from an EMBL/GenBank/DDBJ whole genome shotgun (WGS) entry which is preliminary data.</text>
</comment>
<gene>
    <name evidence="2" type="ORF">DDY73_12675</name>
</gene>
<dbReference type="AlphaFoldDB" id="A0A316R1A6"/>
<accession>A0A316R1A6</accession>
<keyword evidence="2" id="KW-0012">Acyltransferase</keyword>
<dbReference type="RefSeq" id="WP_122337269.1">
    <property type="nucleotide sequence ID" value="NZ_CATXLH010000011.1"/>
</dbReference>
<name>A0A316R1A6_9BACT</name>
<protein>
    <submittedName>
        <fullName evidence="2">Acyltransferase</fullName>
    </submittedName>
</protein>
<dbReference type="GO" id="GO:0019698">
    <property type="term" value="P:D-galacturonate catabolic process"/>
    <property type="evidence" value="ECO:0007669"/>
    <property type="project" value="TreeGrafter"/>
</dbReference>
<dbReference type="PANTHER" id="PTHR30068:SF3">
    <property type="entry name" value="PHOSPHOLIPID_GLYCEROL ACYLTRANSFERASE DOMAIN-CONTAINING PROTEIN"/>
    <property type="match status" value="1"/>
</dbReference>
<dbReference type="GO" id="GO:0042840">
    <property type="term" value="P:D-glucuronate catabolic process"/>
    <property type="evidence" value="ECO:0007669"/>
    <property type="project" value="TreeGrafter"/>
</dbReference>
<dbReference type="InterPro" id="IPR002123">
    <property type="entry name" value="Plipid/glycerol_acylTrfase"/>
</dbReference>
<sequence length="384" mass="44844">MRQLFDFDEIRPFYDEEIPDIIRSLTKEEKFRHALKFVVPDVDAFCRQMEECTTKREFQKRLAIPVLNDLARRSTSGVDASGLENLSPSGNYTYMSNHRDIVLDASFLNMMLDAHGFETSEVAIGDNLLVYPWISDLVRVNKSVIVNRNVPRRRMLEVSRRLSNYINFAIKIKHQSLWIAQREGRSKNSEDQTQESVIKMLNLGGGSDMRTNIMGLNIVPVSISYEYDPCDYLKAKEYQMKRDNPDYKKQPQDDLFSMETGISGYKGHIHFHLSPVINGELEKLEDCCEKSDVLHCITRIIDKAIHSNYMIYSGNYVAYDELYHTDRFSRNYSTEEKRRFMDYMQKQLDKIDLPQKDEAFLLERMLEMYSNPLKNKLIATGVDL</sequence>
<keyword evidence="2" id="KW-0808">Transferase</keyword>
<evidence type="ECO:0000259" key="1">
    <source>
        <dbReference type="Pfam" id="PF01553"/>
    </source>
</evidence>
<feature type="domain" description="Phospholipid/glycerol acyltransferase" evidence="1">
    <location>
        <begin position="79"/>
        <end position="159"/>
    </location>
</feature>
<proteinExistence type="predicted"/>
<evidence type="ECO:0000313" key="3">
    <source>
        <dbReference type="Proteomes" id="UP000262954"/>
    </source>
</evidence>
<dbReference type="GO" id="GO:0016746">
    <property type="term" value="F:acyltransferase activity"/>
    <property type="evidence" value="ECO:0007669"/>
    <property type="project" value="UniProtKB-KW"/>
</dbReference>
<organism evidence="2 3">
    <name type="scientific">Coprobacter fastidiosus</name>
    <dbReference type="NCBI Taxonomy" id="1099853"/>
    <lineage>
        <taxon>Bacteria</taxon>
        <taxon>Pseudomonadati</taxon>
        <taxon>Bacteroidota</taxon>
        <taxon>Bacteroidia</taxon>
        <taxon>Bacteroidales</taxon>
        <taxon>Barnesiellaceae</taxon>
        <taxon>Coprobacter</taxon>
    </lineage>
</organism>